<organism evidence="3 4">
    <name type="scientific">Streptomyces kunmingensis</name>
    <dbReference type="NCBI Taxonomy" id="68225"/>
    <lineage>
        <taxon>Bacteria</taxon>
        <taxon>Bacillati</taxon>
        <taxon>Actinomycetota</taxon>
        <taxon>Actinomycetes</taxon>
        <taxon>Kitasatosporales</taxon>
        <taxon>Streptomycetaceae</taxon>
        <taxon>Streptomyces</taxon>
    </lineage>
</organism>
<dbReference type="InterPro" id="IPR009597">
    <property type="entry name" value="DUF1206"/>
</dbReference>
<keyword evidence="1" id="KW-0812">Transmembrane</keyword>
<feature type="domain" description="DUF1206" evidence="2">
    <location>
        <begin position="109"/>
        <end position="176"/>
    </location>
</feature>
<keyword evidence="1" id="KW-0472">Membrane</keyword>
<evidence type="ECO:0000256" key="1">
    <source>
        <dbReference type="SAM" id="Phobius"/>
    </source>
</evidence>
<dbReference type="Proteomes" id="UP001352223">
    <property type="component" value="Unassembled WGS sequence"/>
</dbReference>
<sequence>MKAIKGRAKARQAANSSVVDTGARWGLAARGVLYLLIGLLALRVAFGGENQEADSSGAIRELAQQPFGKVLVWAVGIGLVGMALWRLSEALFGSAGPDGDKPGKRVLSAGRCVFYGFMAYSVLSFAASARKNKGSDAKSQDFTARALDLPAGRWLVGIAGLVVIGIGIGVGVRAALRKYHKHLKKAQMSRHVRRAIDVLGVSGGVARGLIYAGAGVFVLLAAAQYDPDEAKGVDGTLRAFAGTPAGPWLLALIAFGLLLFGLFSFALARYRRV</sequence>
<dbReference type="Pfam" id="PF06724">
    <property type="entry name" value="DUF1206"/>
    <property type="match status" value="3"/>
</dbReference>
<evidence type="ECO:0000313" key="4">
    <source>
        <dbReference type="Proteomes" id="UP001352223"/>
    </source>
</evidence>
<proteinExistence type="predicted"/>
<feature type="transmembrane region" description="Helical" evidence="1">
    <location>
        <begin position="106"/>
        <end position="127"/>
    </location>
</feature>
<accession>A0ABU6CEY4</accession>
<feature type="transmembrane region" description="Helical" evidence="1">
    <location>
        <begin position="245"/>
        <end position="268"/>
    </location>
</feature>
<comment type="caution">
    <text evidence="3">The sequence shown here is derived from an EMBL/GenBank/DDBJ whole genome shotgun (WGS) entry which is preliminary data.</text>
</comment>
<evidence type="ECO:0000313" key="3">
    <source>
        <dbReference type="EMBL" id="MEB3962940.1"/>
    </source>
</evidence>
<feature type="transmembrane region" description="Helical" evidence="1">
    <location>
        <begin position="27"/>
        <end position="46"/>
    </location>
</feature>
<feature type="domain" description="DUF1206" evidence="2">
    <location>
        <begin position="26"/>
        <end position="92"/>
    </location>
</feature>
<name>A0ABU6CEY4_9ACTN</name>
<feature type="transmembrane region" description="Helical" evidence="1">
    <location>
        <begin position="154"/>
        <end position="176"/>
    </location>
</feature>
<reference evidence="3 4" key="1">
    <citation type="submission" date="2022-10" db="EMBL/GenBank/DDBJ databases">
        <authorList>
            <person name="Xie J."/>
            <person name="Shen N."/>
        </authorList>
    </citation>
    <scope>NUCLEOTIDE SEQUENCE [LARGE SCALE GENOMIC DNA]</scope>
    <source>
        <strain evidence="3 4">DSM 41681</strain>
    </source>
</reference>
<evidence type="ECO:0000259" key="2">
    <source>
        <dbReference type="Pfam" id="PF06724"/>
    </source>
</evidence>
<keyword evidence="1" id="KW-1133">Transmembrane helix</keyword>
<dbReference type="RefSeq" id="WP_324770578.1">
    <property type="nucleotide sequence ID" value="NZ_BAAATS010000005.1"/>
</dbReference>
<feature type="transmembrane region" description="Helical" evidence="1">
    <location>
        <begin position="66"/>
        <end position="85"/>
    </location>
</feature>
<feature type="domain" description="DUF1206" evidence="2">
    <location>
        <begin position="203"/>
        <end position="271"/>
    </location>
</feature>
<dbReference type="EMBL" id="JAOZYB010000190">
    <property type="protein sequence ID" value="MEB3962940.1"/>
    <property type="molecule type" value="Genomic_DNA"/>
</dbReference>
<keyword evidence="4" id="KW-1185">Reference proteome</keyword>
<feature type="transmembrane region" description="Helical" evidence="1">
    <location>
        <begin position="196"/>
        <end position="225"/>
    </location>
</feature>
<protein>
    <submittedName>
        <fullName evidence="3">DUF1206 domain-containing protein</fullName>
    </submittedName>
</protein>
<gene>
    <name evidence="3" type="ORF">OKJ48_22195</name>
</gene>